<accession>A0ABQ1FGT3</accession>
<dbReference type="Pfam" id="PF00380">
    <property type="entry name" value="Ribosomal_S9"/>
    <property type="match status" value="1"/>
</dbReference>
<feature type="compositionally biased region" description="Basic and acidic residues" evidence="6">
    <location>
        <begin position="29"/>
        <end position="102"/>
    </location>
</feature>
<dbReference type="PANTHER" id="PTHR21569">
    <property type="entry name" value="RIBOSOMAL PROTEIN S9"/>
    <property type="match status" value="1"/>
</dbReference>
<feature type="compositionally biased region" description="Low complexity" evidence="6">
    <location>
        <begin position="103"/>
        <end position="117"/>
    </location>
</feature>
<evidence type="ECO:0000256" key="4">
    <source>
        <dbReference type="ARBA" id="ARBA00035259"/>
    </source>
</evidence>
<keyword evidence="2 5" id="KW-0689">Ribosomal protein</keyword>
<protein>
    <recommendedName>
        <fullName evidence="4 5">Small ribosomal subunit protein uS9</fullName>
    </recommendedName>
</protein>
<reference evidence="8" key="1">
    <citation type="journal article" date="2019" name="Int. J. Syst. Evol. Microbiol.">
        <title>The Global Catalogue of Microorganisms (GCM) 10K type strain sequencing project: providing services to taxonomists for standard genome sequencing and annotation.</title>
        <authorList>
            <consortium name="The Broad Institute Genomics Platform"/>
            <consortium name="The Broad Institute Genome Sequencing Center for Infectious Disease"/>
            <person name="Wu L."/>
            <person name="Ma J."/>
        </authorList>
    </citation>
    <scope>NUCLEOTIDE SEQUENCE [LARGE SCALE GENOMIC DNA]</scope>
    <source>
        <strain evidence="8">CGMCC 1.15297</strain>
    </source>
</reference>
<keyword evidence="3 5" id="KW-0687">Ribonucleoprotein</keyword>
<evidence type="ECO:0000256" key="2">
    <source>
        <dbReference type="ARBA" id="ARBA00022980"/>
    </source>
</evidence>
<dbReference type="PANTHER" id="PTHR21569:SF1">
    <property type="entry name" value="SMALL RIBOSOMAL SUBUNIT PROTEIN US9M"/>
    <property type="match status" value="1"/>
</dbReference>
<keyword evidence="8" id="KW-1185">Reference proteome</keyword>
<organism evidence="7 8">
    <name type="scientific">Blastomonas marina</name>
    <dbReference type="NCBI Taxonomy" id="1867408"/>
    <lineage>
        <taxon>Bacteria</taxon>
        <taxon>Pseudomonadati</taxon>
        <taxon>Pseudomonadota</taxon>
        <taxon>Alphaproteobacteria</taxon>
        <taxon>Sphingomonadales</taxon>
        <taxon>Sphingomonadaceae</taxon>
        <taxon>Blastomonas</taxon>
    </lineage>
</organism>
<comment type="similarity">
    <text evidence="1 5">Belongs to the universal ribosomal protein uS9 family.</text>
</comment>
<evidence type="ECO:0000313" key="7">
    <source>
        <dbReference type="EMBL" id="GGA12697.1"/>
    </source>
</evidence>
<feature type="compositionally biased region" description="Basic and acidic residues" evidence="6">
    <location>
        <begin position="1"/>
        <end position="20"/>
    </location>
</feature>
<dbReference type="InterPro" id="IPR014721">
    <property type="entry name" value="Ribsml_uS5_D2-typ_fold_subgr"/>
</dbReference>
<dbReference type="InterPro" id="IPR023035">
    <property type="entry name" value="Ribosomal_uS9_bac/plastid"/>
</dbReference>
<evidence type="ECO:0000313" key="8">
    <source>
        <dbReference type="Proteomes" id="UP000603317"/>
    </source>
</evidence>
<sequence>MADEKNTEDKVEKTEAEKKPAAKKAPAKKAAEKKAPAKKTDDAKAEETKATEAKTDDAKADEPKAEEKAPEEKVEEKAEEKKADKVTDLADLKQVAGDRGEGDATAAAAGAASVSDAPLREQEVDAQGRAYATGRRKDAVARVWLKPGTGKVTVNGKDQEAYFARPTLRLIINQPFQITDRAGQYDIVATVKGGGLSGQAGAVKHGISQALTKYEPALRSTVKAAGFLTRDSRVVERKKYGRAKARRSFQFSKR</sequence>
<dbReference type="HAMAP" id="MF_00532_B">
    <property type="entry name" value="Ribosomal_uS9_B"/>
    <property type="match status" value="1"/>
</dbReference>
<gene>
    <name evidence="5" type="primary">rpsI</name>
    <name evidence="7" type="ORF">GCM10010923_24270</name>
</gene>
<dbReference type="NCBIfam" id="NF001099">
    <property type="entry name" value="PRK00132.1"/>
    <property type="match status" value="1"/>
</dbReference>
<proteinExistence type="inferred from homology"/>
<dbReference type="Gene3D" id="3.30.230.10">
    <property type="match status" value="1"/>
</dbReference>
<dbReference type="SUPFAM" id="SSF54211">
    <property type="entry name" value="Ribosomal protein S5 domain 2-like"/>
    <property type="match status" value="1"/>
</dbReference>
<evidence type="ECO:0000256" key="5">
    <source>
        <dbReference type="HAMAP-Rule" id="MF_00532"/>
    </source>
</evidence>
<dbReference type="InterPro" id="IPR000754">
    <property type="entry name" value="Ribosomal_uS9"/>
</dbReference>
<dbReference type="Proteomes" id="UP000603317">
    <property type="component" value="Unassembled WGS sequence"/>
</dbReference>
<evidence type="ECO:0000256" key="6">
    <source>
        <dbReference type="SAM" id="MobiDB-lite"/>
    </source>
</evidence>
<evidence type="ECO:0000256" key="1">
    <source>
        <dbReference type="ARBA" id="ARBA00005251"/>
    </source>
</evidence>
<feature type="region of interest" description="Disordered" evidence="6">
    <location>
        <begin position="1"/>
        <end position="122"/>
    </location>
</feature>
<name>A0ABQ1FGT3_9SPHN</name>
<evidence type="ECO:0000256" key="3">
    <source>
        <dbReference type="ARBA" id="ARBA00023274"/>
    </source>
</evidence>
<dbReference type="InterPro" id="IPR020568">
    <property type="entry name" value="Ribosomal_Su5_D2-typ_SF"/>
</dbReference>
<dbReference type="EMBL" id="BMID01000001">
    <property type="protein sequence ID" value="GGA12697.1"/>
    <property type="molecule type" value="Genomic_DNA"/>
</dbReference>
<comment type="caution">
    <text evidence="7">The sequence shown here is derived from an EMBL/GenBank/DDBJ whole genome shotgun (WGS) entry which is preliminary data.</text>
</comment>